<dbReference type="Proteomes" id="UP001152622">
    <property type="component" value="Chromosome 10"/>
</dbReference>
<evidence type="ECO:0000256" key="3">
    <source>
        <dbReference type="ARBA" id="ARBA00022670"/>
    </source>
</evidence>
<dbReference type="InterPro" id="IPR001878">
    <property type="entry name" value="Znf_CCHC"/>
</dbReference>
<keyword evidence="5" id="KW-0238">DNA-binding</keyword>
<gene>
    <name evidence="10" type="ORF">SKAU_G00261430</name>
</gene>
<evidence type="ECO:0000259" key="8">
    <source>
        <dbReference type="PROSITE" id="PS50158"/>
    </source>
</evidence>
<evidence type="ECO:0000256" key="5">
    <source>
        <dbReference type="ARBA" id="ARBA00023125"/>
    </source>
</evidence>
<dbReference type="Pfam" id="PF00078">
    <property type="entry name" value="RVT_1"/>
    <property type="match status" value="1"/>
</dbReference>
<dbReference type="GO" id="GO:0004523">
    <property type="term" value="F:RNA-DNA hybrid ribonuclease activity"/>
    <property type="evidence" value="ECO:0007669"/>
    <property type="project" value="UniProtKB-EC"/>
</dbReference>
<accession>A0A9Q1EYQ2</accession>
<evidence type="ECO:0000256" key="2">
    <source>
        <dbReference type="ARBA" id="ARBA00012180"/>
    </source>
</evidence>
<keyword evidence="3" id="KW-0645">Protease</keyword>
<comment type="similarity">
    <text evidence="1">Belongs to the beta type-B retroviral polymerase family. HERV class-II K(HML-2) pol subfamily.</text>
</comment>
<dbReference type="SUPFAM" id="SSF57756">
    <property type="entry name" value="Retrovirus zinc finger-like domains"/>
    <property type="match status" value="1"/>
</dbReference>
<dbReference type="InterPro" id="IPR041577">
    <property type="entry name" value="RT_RNaseH_2"/>
</dbReference>
<name>A0A9Q1EYQ2_SYNKA</name>
<dbReference type="PROSITE" id="PS50878">
    <property type="entry name" value="RT_POL"/>
    <property type="match status" value="1"/>
</dbReference>
<dbReference type="FunFam" id="3.30.70.270:FF:000020">
    <property type="entry name" value="Transposon Tf2-6 polyprotein-like Protein"/>
    <property type="match status" value="1"/>
</dbReference>
<proteinExistence type="inferred from homology"/>
<dbReference type="Gene3D" id="3.30.70.270">
    <property type="match status" value="2"/>
</dbReference>
<dbReference type="EMBL" id="JAINUF010000010">
    <property type="protein sequence ID" value="KAJ8347554.1"/>
    <property type="molecule type" value="Genomic_DNA"/>
</dbReference>
<keyword evidence="6" id="KW-0863">Zinc-finger</keyword>
<evidence type="ECO:0000313" key="10">
    <source>
        <dbReference type="EMBL" id="KAJ8347554.1"/>
    </source>
</evidence>
<dbReference type="Gene3D" id="4.10.60.10">
    <property type="entry name" value="Zinc finger, CCHC-type"/>
    <property type="match status" value="1"/>
</dbReference>
<evidence type="ECO:0000256" key="6">
    <source>
        <dbReference type="PROSITE-ProRule" id="PRU00047"/>
    </source>
</evidence>
<dbReference type="InterPro" id="IPR000477">
    <property type="entry name" value="RT_dom"/>
</dbReference>
<dbReference type="EC" id="3.1.26.4" evidence="2"/>
<keyword evidence="11" id="KW-1185">Reference proteome</keyword>
<evidence type="ECO:0000313" key="11">
    <source>
        <dbReference type="Proteomes" id="UP001152622"/>
    </source>
</evidence>
<dbReference type="GO" id="GO:0004190">
    <property type="term" value="F:aspartic-type endopeptidase activity"/>
    <property type="evidence" value="ECO:0007669"/>
    <property type="project" value="UniProtKB-KW"/>
</dbReference>
<dbReference type="Pfam" id="PF17919">
    <property type="entry name" value="RT_RNaseH_2"/>
    <property type="match status" value="1"/>
</dbReference>
<dbReference type="InterPro" id="IPR036875">
    <property type="entry name" value="Znf_CCHC_sf"/>
</dbReference>
<sequence>MDPADSTAMFHALQEQGLIVQQHAQGIFELREEIKELCAEMRRLAIAVQPRTPEQPAKPPAIPPSNPMGAWQFREPQQPPPERFGGEPERCKAFLLQCDFVFRQQPLTYPTDERRIGYVMGLLKGKALDWATAVWSGGSFPPSYMVFTEEIRKVFQHASSDQEPSQQLIALRQGLRSAADHSIDFRTIAAATHWNNSALADLFRASLNGALQDELAHQEPIREFDALVRAAIRLDNRYRLRRTERPVPPGQPYPRRVPASLTVENQDGVIEPMDISRAGVKISPEERRRRRETGACFYCGKLGHSQAQCTARSRRSESSLGVRSSTHQERSENRPNLIATIMLPEREVQVRVLIDSGADANLIDEVMVRDLDIPTLPLPHTENARSLDGKIFYKMTHVTEPIQLIISGNHHEFIQFHIIHSPNNPLILGLPWLQVHNPIIDWKSHHIQAWSRQCHQTCLRSAPAPAGGAPTPPQDTKPSLENVPAPYHDLGIVFSKTQAQTLPPHRPYDCAIELLPGSTLPSSRLYNVSKPEREAMEKYIRDCLANGLIRPSSSPVGAGFFFVQKKDGSLRPCIDFRELNNITVKNKYPLPLIDSAFHPLHDATVFTKLDLRNAYHLVRIREGDEWKTAFNTSLGHFEYLVMPFGLTNAPAVFQALVNDVLRDLLGRYVFVYLDDILIYSSNVKEHEGHVMQVLQRLLENRLFVKAEKCVFHTDTVEFLGFILERGQIRADPKKIQAVTDWPTPATRKHLQRFLGFANFYRRFIRSYSQIVAPLTKLTSTAMLFRWNPEAENAFRKIKRLFSSAPILVHPDPTRQFVVETDASDTGVGAVLSQVSPTDNLLHPCAFFSPSTGGVEALAGGRRETICGLDRP</sequence>
<dbReference type="CDD" id="cd01647">
    <property type="entry name" value="RT_LTR"/>
    <property type="match status" value="1"/>
</dbReference>
<dbReference type="InterPro" id="IPR032567">
    <property type="entry name" value="RTL1-rel"/>
</dbReference>
<feature type="domain" description="Reverse transcriptase" evidence="9">
    <location>
        <begin position="544"/>
        <end position="723"/>
    </location>
</feature>
<dbReference type="Gene3D" id="2.40.70.10">
    <property type="entry name" value="Acid Proteases"/>
    <property type="match status" value="1"/>
</dbReference>
<evidence type="ECO:0000256" key="1">
    <source>
        <dbReference type="ARBA" id="ARBA00010879"/>
    </source>
</evidence>
<evidence type="ECO:0000259" key="9">
    <source>
        <dbReference type="PROSITE" id="PS50878"/>
    </source>
</evidence>
<dbReference type="AlphaFoldDB" id="A0A9Q1EYQ2"/>
<dbReference type="GO" id="GO:0006508">
    <property type="term" value="P:proteolysis"/>
    <property type="evidence" value="ECO:0007669"/>
    <property type="project" value="UniProtKB-KW"/>
</dbReference>
<dbReference type="SMART" id="SM00343">
    <property type="entry name" value="ZnF_C2HC"/>
    <property type="match status" value="1"/>
</dbReference>
<dbReference type="PANTHER" id="PTHR15503">
    <property type="entry name" value="LDOC1 RELATED"/>
    <property type="match status" value="1"/>
</dbReference>
<organism evidence="10 11">
    <name type="scientific">Synaphobranchus kaupii</name>
    <name type="common">Kaup's arrowtooth eel</name>
    <dbReference type="NCBI Taxonomy" id="118154"/>
    <lineage>
        <taxon>Eukaryota</taxon>
        <taxon>Metazoa</taxon>
        <taxon>Chordata</taxon>
        <taxon>Craniata</taxon>
        <taxon>Vertebrata</taxon>
        <taxon>Euteleostomi</taxon>
        <taxon>Actinopterygii</taxon>
        <taxon>Neopterygii</taxon>
        <taxon>Teleostei</taxon>
        <taxon>Anguilliformes</taxon>
        <taxon>Synaphobranchidae</taxon>
        <taxon>Synaphobranchus</taxon>
    </lineage>
</organism>
<evidence type="ECO:0000256" key="7">
    <source>
        <dbReference type="SAM" id="MobiDB-lite"/>
    </source>
</evidence>
<keyword evidence="4" id="KW-0378">Hydrolase</keyword>
<reference evidence="10" key="1">
    <citation type="journal article" date="2023" name="Science">
        <title>Genome structures resolve the early diversification of teleost fishes.</title>
        <authorList>
            <person name="Parey E."/>
            <person name="Louis A."/>
            <person name="Montfort J."/>
            <person name="Bouchez O."/>
            <person name="Roques C."/>
            <person name="Iampietro C."/>
            <person name="Lluch J."/>
            <person name="Castinel A."/>
            <person name="Donnadieu C."/>
            <person name="Desvignes T."/>
            <person name="Floi Bucao C."/>
            <person name="Jouanno E."/>
            <person name="Wen M."/>
            <person name="Mejri S."/>
            <person name="Dirks R."/>
            <person name="Jansen H."/>
            <person name="Henkel C."/>
            <person name="Chen W.J."/>
            <person name="Zahm M."/>
            <person name="Cabau C."/>
            <person name="Klopp C."/>
            <person name="Thompson A.W."/>
            <person name="Robinson-Rechavi M."/>
            <person name="Braasch I."/>
            <person name="Lecointre G."/>
            <person name="Bobe J."/>
            <person name="Postlethwait J.H."/>
            <person name="Berthelot C."/>
            <person name="Roest Crollius H."/>
            <person name="Guiguen Y."/>
        </authorList>
    </citation>
    <scope>NUCLEOTIDE SEQUENCE</scope>
    <source>
        <strain evidence="10">WJC10195</strain>
    </source>
</reference>
<dbReference type="OrthoDB" id="1430630at2759"/>
<keyword evidence="4" id="KW-0064">Aspartyl protease</keyword>
<dbReference type="PROSITE" id="PS50158">
    <property type="entry name" value="ZF_CCHC"/>
    <property type="match status" value="1"/>
</dbReference>
<dbReference type="PANTHER" id="PTHR15503:SF22">
    <property type="entry name" value="TRANSPOSON TY3-I GAG POLYPROTEIN"/>
    <property type="match status" value="1"/>
</dbReference>
<dbReference type="Gene3D" id="3.10.10.10">
    <property type="entry name" value="HIV Type 1 Reverse Transcriptase, subunit A, domain 1"/>
    <property type="match status" value="1"/>
</dbReference>
<dbReference type="CDD" id="cd00303">
    <property type="entry name" value="retropepsin_like"/>
    <property type="match status" value="1"/>
</dbReference>
<keyword evidence="6" id="KW-0862">Zinc</keyword>
<feature type="region of interest" description="Disordered" evidence="7">
    <location>
        <begin position="310"/>
        <end position="335"/>
    </location>
</feature>
<evidence type="ECO:0000256" key="4">
    <source>
        <dbReference type="ARBA" id="ARBA00022750"/>
    </source>
</evidence>
<dbReference type="InterPro" id="IPR043502">
    <property type="entry name" value="DNA/RNA_pol_sf"/>
</dbReference>
<keyword evidence="6" id="KW-0479">Metal-binding</keyword>
<dbReference type="InterPro" id="IPR043128">
    <property type="entry name" value="Rev_trsase/Diguanyl_cyclase"/>
</dbReference>
<dbReference type="SUPFAM" id="SSF50630">
    <property type="entry name" value="Acid proteases"/>
    <property type="match status" value="1"/>
</dbReference>
<dbReference type="GO" id="GO:0003677">
    <property type="term" value="F:DNA binding"/>
    <property type="evidence" value="ECO:0007669"/>
    <property type="project" value="UniProtKB-KW"/>
</dbReference>
<feature type="domain" description="CCHC-type" evidence="8">
    <location>
        <begin position="296"/>
        <end position="309"/>
    </location>
</feature>
<dbReference type="GO" id="GO:0008270">
    <property type="term" value="F:zinc ion binding"/>
    <property type="evidence" value="ECO:0007669"/>
    <property type="project" value="UniProtKB-KW"/>
</dbReference>
<protein>
    <recommendedName>
        <fullName evidence="2">ribonuclease H</fullName>
        <ecNumber evidence="2">3.1.26.4</ecNumber>
    </recommendedName>
</protein>
<dbReference type="SUPFAM" id="SSF56672">
    <property type="entry name" value="DNA/RNA polymerases"/>
    <property type="match status" value="1"/>
</dbReference>
<dbReference type="InterPro" id="IPR021109">
    <property type="entry name" value="Peptidase_aspartic_dom_sf"/>
</dbReference>
<comment type="caution">
    <text evidence="10">The sequence shown here is derived from an EMBL/GenBank/DDBJ whole genome shotgun (WGS) entry which is preliminary data.</text>
</comment>